<accession>A0ABW4QF67</accession>
<keyword evidence="3" id="KW-1185">Reference proteome</keyword>
<dbReference type="Gene3D" id="1.10.3210.10">
    <property type="entry name" value="Hypothetical protein af1432"/>
    <property type="match status" value="1"/>
</dbReference>
<name>A0ABW4QF67_9BACL</name>
<dbReference type="Pfam" id="PF13328">
    <property type="entry name" value="HD_4"/>
    <property type="match status" value="1"/>
</dbReference>
<dbReference type="EMBL" id="JBHUFW010000004">
    <property type="protein sequence ID" value="MFD1862123.1"/>
    <property type="molecule type" value="Genomic_DNA"/>
</dbReference>
<comment type="caution">
    <text evidence="2">The sequence shown here is derived from an EMBL/GenBank/DDBJ whole genome shotgun (WGS) entry which is preliminary data.</text>
</comment>
<reference evidence="3" key="1">
    <citation type="journal article" date="2019" name="Int. J. Syst. Evol. Microbiol.">
        <title>The Global Catalogue of Microorganisms (GCM) 10K type strain sequencing project: providing services to taxonomists for standard genome sequencing and annotation.</title>
        <authorList>
            <consortium name="The Broad Institute Genomics Platform"/>
            <consortium name="The Broad Institute Genome Sequencing Center for Infectious Disease"/>
            <person name="Wu L."/>
            <person name="Ma J."/>
        </authorList>
    </citation>
    <scope>NUCLEOTIDE SEQUENCE [LARGE SCALE GENOMIC DNA]</scope>
    <source>
        <strain evidence="3">CGMCC 1.15475</strain>
    </source>
</reference>
<dbReference type="InterPro" id="IPR052194">
    <property type="entry name" value="MESH1"/>
</dbReference>
<evidence type="ECO:0000259" key="1">
    <source>
        <dbReference type="SMART" id="SM00471"/>
    </source>
</evidence>
<dbReference type="PANTHER" id="PTHR46246">
    <property type="entry name" value="GUANOSINE-3',5'-BIS(DIPHOSPHATE) 3'-PYROPHOSPHOHYDROLASE MESH1"/>
    <property type="match status" value="1"/>
</dbReference>
<dbReference type="RefSeq" id="WP_204890830.1">
    <property type="nucleotide sequence ID" value="NZ_JBHUFW010000004.1"/>
</dbReference>
<dbReference type="Proteomes" id="UP001597273">
    <property type="component" value="Unassembled WGS sequence"/>
</dbReference>
<evidence type="ECO:0000313" key="2">
    <source>
        <dbReference type="EMBL" id="MFD1862123.1"/>
    </source>
</evidence>
<dbReference type="SUPFAM" id="SSF109604">
    <property type="entry name" value="HD-domain/PDEase-like"/>
    <property type="match status" value="1"/>
</dbReference>
<sequence>MDKSIDGAIQFAAVKHRGQVRKATDLPYISHPFAVAMMLQEAGHPKEVIMAGVLHDTLEDTSATEEEIRALFGEEVLALVISASEPDKSLPWEDRKRHTLSELAFRSDKELAVIIADKLHNLRSIRLDVEAHGEGVWARFNRGKDQQSWYYNGIINAVVNRREQLPLIEELEYEVAAVFSGK</sequence>
<proteinExistence type="predicted"/>
<dbReference type="SMART" id="SM00471">
    <property type="entry name" value="HDc"/>
    <property type="match status" value="1"/>
</dbReference>
<evidence type="ECO:0000313" key="3">
    <source>
        <dbReference type="Proteomes" id="UP001597273"/>
    </source>
</evidence>
<dbReference type="PANTHER" id="PTHR46246:SF1">
    <property type="entry name" value="GUANOSINE-3',5'-BIS(DIPHOSPHATE) 3'-PYROPHOSPHOHYDROLASE MESH1"/>
    <property type="match status" value="1"/>
</dbReference>
<dbReference type="InterPro" id="IPR003607">
    <property type="entry name" value="HD/PDEase_dom"/>
</dbReference>
<protein>
    <submittedName>
        <fullName evidence="2">HD domain-containing protein</fullName>
    </submittedName>
</protein>
<gene>
    <name evidence="2" type="ORF">ACFSDB_04235</name>
</gene>
<organism evidence="2 3">
    <name type="scientific">Planococcus chinensis</name>
    <dbReference type="NCBI Taxonomy" id="272917"/>
    <lineage>
        <taxon>Bacteria</taxon>
        <taxon>Bacillati</taxon>
        <taxon>Bacillota</taxon>
        <taxon>Bacilli</taxon>
        <taxon>Bacillales</taxon>
        <taxon>Caryophanaceae</taxon>
        <taxon>Planococcus</taxon>
    </lineage>
</organism>
<feature type="domain" description="HD/PDEase" evidence="1">
    <location>
        <begin position="24"/>
        <end position="131"/>
    </location>
</feature>